<keyword evidence="16" id="KW-1185">Reference proteome</keyword>
<evidence type="ECO:0000256" key="10">
    <source>
        <dbReference type="ARBA" id="ARBA00023212"/>
    </source>
</evidence>
<dbReference type="PANTHER" id="PTHR13034">
    <property type="entry name" value="DYNACTIN P62 SUBUNIT"/>
    <property type="match status" value="1"/>
</dbReference>
<keyword evidence="5" id="KW-1017">Isopeptide bond</keyword>
<evidence type="ECO:0000313" key="16">
    <source>
        <dbReference type="Proteomes" id="UP000355283"/>
    </source>
</evidence>
<evidence type="ECO:0000256" key="13">
    <source>
        <dbReference type="ARBA" id="ARBA00093507"/>
    </source>
</evidence>
<evidence type="ECO:0000256" key="12">
    <source>
        <dbReference type="ARBA" id="ARBA00034864"/>
    </source>
</evidence>
<dbReference type="EMBL" id="SDOX01000017">
    <property type="protein sequence ID" value="TFJ84861.1"/>
    <property type="molecule type" value="Genomic_DNA"/>
</dbReference>
<evidence type="ECO:0000256" key="1">
    <source>
        <dbReference type="ARBA" id="ARBA00004300"/>
    </source>
</evidence>
<reference evidence="15 16" key="1">
    <citation type="submission" date="2019-01" db="EMBL/GenBank/DDBJ databases">
        <title>Nuclear Genome Assembly of the Microalgal Biofuel strain Nannochloropsis salina CCMP1776.</title>
        <authorList>
            <person name="Hovde B."/>
        </authorList>
    </citation>
    <scope>NUCLEOTIDE SEQUENCE [LARGE SCALE GENOMIC DNA]</scope>
    <source>
        <strain evidence="15 16">CCMP1776</strain>
    </source>
</reference>
<dbReference type="InterPro" id="IPR008603">
    <property type="entry name" value="DCTN4"/>
</dbReference>
<evidence type="ECO:0000256" key="3">
    <source>
        <dbReference type="ARBA" id="ARBA00004657"/>
    </source>
</evidence>
<comment type="subcellular location">
    <subcellularLocation>
        <location evidence="1">Cytoplasm</location>
        <location evidence="1">Cytoskeleton</location>
        <location evidence="1">Microtubule organizing center</location>
        <location evidence="1">Centrosome</location>
    </subcellularLocation>
    <subcellularLocation>
        <location evidence="2">Cytoplasm</location>
        <location evidence="2">Cytoskeleton</location>
        <location evidence="2">Stress fiber</location>
    </subcellularLocation>
    <subcellularLocation>
        <location evidence="3">Cytoplasm</location>
        <location evidence="3">Myofibril</location>
    </subcellularLocation>
</comment>
<accession>A0A4D9CZP0</accession>
<dbReference type="Proteomes" id="UP000355283">
    <property type="component" value="Unassembled WGS sequence"/>
</dbReference>
<keyword evidence="7" id="KW-0832">Ubl conjugation</keyword>
<proteinExistence type="inferred from homology"/>
<feature type="region of interest" description="Disordered" evidence="14">
    <location>
        <begin position="294"/>
        <end position="315"/>
    </location>
</feature>
<evidence type="ECO:0000256" key="9">
    <source>
        <dbReference type="ARBA" id="ARBA00023054"/>
    </source>
</evidence>
<dbReference type="Pfam" id="PF05502">
    <property type="entry name" value="Dynactin_p62"/>
    <property type="match status" value="1"/>
</dbReference>
<evidence type="ECO:0000256" key="5">
    <source>
        <dbReference type="ARBA" id="ARBA00022499"/>
    </source>
</evidence>
<comment type="caution">
    <text evidence="15">The sequence shown here is derived from an EMBL/GenBank/DDBJ whole genome shotgun (WGS) entry which is preliminary data.</text>
</comment>
<organism evidence="15 16">
    <name type="scientific">Nannochloropsis salina CCMP1776</name>
    <dbReference type="NCBI Taxonomy" id="1027361"/>
    <lineage>
        <taxon>Eukaryota</taxon>
        <taxon>Sar</taxon>
        <taxon>Stramenopiles</taxon>
        <taxon>Ochrophyta</taxon>
        <taxon>Eustigmatophyceae</taxon>
        <taxon>Eustigmatales</taxon>
        <taxon>Monodopsidaceae</taxon>
        <taxon>Microchloropsis</taxon>
        <taxon>Microchloropsis salina</taxon>
    </lineage>
</organism>
<dbReference type="PANTHER" id="PTHR13034:SF2">
    <property type="entry name" value="DYNACTIN SUBUNIT 4"/>
    <property type="match status" value="1"/>
</dbReference>
<sequence>MALNAERLLRPLFPSHNHDDRILDNDYGTNEGVSDVKVVFADYQGWWAPLTHLFYSNASQCLVSAHPESSIEEVESFYCSHCLDYFADAEAASSYHRCPRCFDCPQCTSALLIISVDEESNQEENDAGYTFRCGYCRWSSADSIGLIESTPEALIERLKKTELDDPQAVRYRALLQHLRQRAVAIARARRHHDRQYLLSAPSALPIENELDSLGMGPVRARARWHLSDLEEKEDRRQAARTRATDGKETAYLYTLLTEERMGTKTAADACPFSAEDVDRAPASWVTLRTLFPRGPSSQTASRSLYPPLTSHSRPRRRPLCTKRVRRCRQDVEAGRPGILLKPKVNPLEGDSSWTGTAGKWWQKDSSAIHVLPSVSVIRAQGLESVFAGRARATGVTEGGGQESDADARQWAKSPFAGTGDDPEALSFVLRLRNPLRGAVQVVLVPPPATPEGAGATELYYLRRLPVALGGDVNSSRNVGNLLYARVPCAGAEQAVAGEAVNLEAFEDDLLEEEEEGEDQESLDALALRLLDGDTKIQREEGAQEISATRVLLRRKSRAWLHVKVPVPKAPLVLDKDAAVGVLLFLRFFSHRSEFSSNRKESAFITVPVCLAFTRDSKSSDSCHDVDRCTKHLSIR</sequence>
<keyword evidence="6" id="KW-0597">Phosphoprotein</keyword>
<evidence type="ECO:0000256" key="11">
    <source>
        <dbReference type="ARBA" id="ARBA00034776"/>
    </source>
</evidence>
<dbReference type="GO" id="GO:0005869">
    <property type="term" value="C:dynactin complex"/>
    <property type="evidence" value="ECO:0007669"/>
    <property type="project" value="InterPro"/>
</dbReference>
<evidence type="ECO:0000256" key="6">
    <source>
        <dbReference type="ARBA" id="ARBA00022553"/>
    </source>
</evidence>
<comment type="similarity">
    <text evidence="11">Belongs to the dynactin subunit 4 family.</text>
</comment>
<evidence type="ECO:0000256" key="4">
    <source>
        <dbReference type="ARBA" id="ARBA00022490"/>
    </source>
</evidence>
<dbReference type="GO" id="GO:0005813">
    <property type="term" value="C:centrosome"/>
    <property type="evidence" value="ECO:0007669"/>
    <property type="project" value="UniProtKB-SubCell"/>
</dbReference>
<gene>
    <name evidence="15" type="ORF">NSK_003893</name>
</gene>
<evidence type="ECO:0000256" key="8">
    <source>
        <dbReference type="ARBA" id="ARBA00022990"/>
    </source>
</evidence>
<evidence type="ECO:0000313" key="15">
    <source>
        <dbReference type="EMBL" id="TFJ84861.1"/>
    </source>
</evidence>
<keyword evidence="9" id="KW-0175">Coiled coil</keyword>
<comment type="subunit">
    <text evidence="13">Subunit of dynactin, a multiprotein complex part of a tripartite complex with dynein and a adapter, such as BICDL1, BICD2 or HOOK3. The dynactin complex is built around ACTR1A/ACTB filament and consists of an actin-related filament composed of a shoulder domain, a pointed end and a barbed end. Its length is defined by its flexible shoulder domain. The soulder is composed of 2 DCTN1 subunits, 4 DCTN2 and 2 DCTN3. The 4 DCNT2 (via N-terminus) bind the ACTR1A filament and act as molecular rulers to determine the length. The pointed end is important for binding dynein-dynactin cargo adapters. Consists of 4 subunits: ACTR10, DCNT4, DCTN5 and DCTN6. The barbed end is composed of a CAPZA1:CAPZB heterodimers, which binds ACTR1A/ACTB filament and dynactin and stabilizes dynactin. Interacts with ATP7B, but not ATP7A, in a copper-dependent manner. Interacts with ANK2; this interaction is required for localization at costameres. Interacts with N4BP2L1.</text>
</comment>
<evidence type="ECO:0000256" key="14">
    <source>
        <dbReference type="SAM" id="MobiDB-lite"/>
    </source>
</evidence>
<name>A0A4D9CZP0_9STRA</name>
<protein>
    <recommendedName>
        <fullName evidence="12">Dynactin subunit 4</fullName>
    </recommendedName>
</protein>
<dbReference type="OrthoDB" id="283815at2759"/>
<dbReference type="GO" id="GO:0001725">
    <property type="term" value="C:stress fiber"/>
    <property type="evidence" value="ECO:0007669"/>
    <property type="project" value="UniProtKB-SubCell"/>
</dbReference>
<keyword evidence="4" id="KW-0963">Cytoplasm</keyword>
<evidence type="ECO:0000256" key="7">
    <source>
        <dbReference type="ARBA" id="ARBA00022843"/>
    </source>
</evidence>
<keyword evidence="10" id="KW-0206">Cytoskeleton</keyword>
<keyword evidence="8" id="KW-0007">Acetylation</keyword>
<evidence type="ECO:0000256" key="2">
    <source>
        <dbReference type="ARBA" id="ARBA00004529"/>
    </source>
</evidence>
<dbReference type="AlphaFoldDB" id="A0A4D9CZP0"/>